<evidence type="ECO:0000256" key="6">
    <source>
        <dbReference type="PIRSR" id="PIRSR000138-1"/>
    </source>
</evidence>
<dbReference type="Proteomes" id="UP000013243">
    <property type="component" value="Plasmid unnamed1"/>
</dbReference>
<dbReference type="PANTHER" id="PTHR10578">
    <property type="entry name" value="S -2-HYDROXY-ACID OXIDASE-RELATED"/>
    <property type="match status" value="1"/>
</dbReference>
<dbReference type="PROSITE" id="PS00557">
    <property type="entry name" value="FMN_HYDROXY_ACID_DH_1"/>
    <property type="match status" value="1"/>
</dbReference>
<proteinExistence type="inferred from homology"/>
<dbReference type="Pfam" id="PF01070">
    <property type="entry name" value="FMN_dh"/>
    <property type="match status" value="1"/>
</dbReference>
<dbReference type="Gene3D" id="3.20.20.70">
    <property type="entry name" value="Aldolase class I"/>
    <property type="match status" value="1"/>
</dbReference>
<feature type="binding site" evidence="7">
    <location>
        <begin position="78"/>
        <end position="80"/>
    </location>
    <ligand>
        <name>FMN</name>
        <dbReference type="ChEBI" id="CHEBI:58210"/>
    </ligand>
</feature>
<evidence type="ECO:0000256" key="3">
    <source>
        <dbReference type="ARBA" id="ARBA00022643"/>
    </source>
</evidence>
<evidence type="ECO:0000259" key="8">
    <source>
        <dbReference type="PROSITE" id="PS51349"/>
    </source>
</evidence>
<dbReference type="KEGG" id="rmb:K529_018035"/>
<comment type="cofactor">
    <cofactor evidence="1">
        <name>FMN</name>
        <dbReference type="ChEBI" id="CHEBI:58210"/>
    </cofactor>
</comment>
<dbReference type="GO" id="GO:0010181">
    <property type="term" value="F:FMN binding"/>
    <property type="evidence" value="ECO:0007669"/>
    <property type="project" value="InterPro"/>
</dbReference>
<dbReference type="PROSITE" id="PS51349">
    <property type="entry name" value="FMN_HYDROXY_ACID_DH_2"/>
    <property type="match status" value="1"/>
</dbReference>
<evidence type="ECO:0000313" key="9">
    <source>
        <dbReference type="EMBL" id="ANP42663.1"/>
    </source>
</evidence>
<comment type="similarity">
    <text evidence="5">Belongs to the FMN-dependent alpha-hydroxy acid dehydrogenase family.</text>
</comment>
<dbReference type="GeneID" id="28251775"/>
<reference evidence="9 10" key="1">
    <citation type="journal article" date="2016" name="ISME J.">
        <title>Global occurrence and heterogeneity of the Roseobacter-clade species Ruegeria mobilis.</title>
        <authorList>
            <person name="Sonnenschein E."/>
            <person name="Gram L."/>
        </authorList>
    </citation>
    <scope>NUCLEOTIDE SEQUENCE [LARGE SCALE GENOMIC DNA]</scope>
    <source>
        <strain evidence="9 10">F1926</strain>
        <plasmid evidence="9 10">unnamed1</plasmid>
    </source>
</reference>
<name>A0A1B1A7Y3_9RHOB</name>
<dbReference type="InterPro" id="IPR008259">
    <property type="entry name" value="FMN_hydac_DH_AS"/>
</dbReference>
<dbReference type="OrthoDB" id="9770452at2"/>
<dbReference type="CDD" id="cd02809">
    <property type="entry name" value="alpha_hydroxyacid_oxid_FMN"/>
    <property type="match status" value="1"/>
</dbReference>
<feature type="binding site" evidence="7">
    <location>
        <begin position="330"/>
        <end position="331"/>
    </location>
    <ligand>
        <name>FMN</name>
        <dbReference type="ChEBI" id="CHEBI:58210"/>
    </ligand>
</feature>
<evidence type="ECO:0000256" key="1">
    <source>
        <dbReference type="ARBA" id="ARBA00001917"/>
    </source>
</evidence>
<feature type="binding site" evidence="7">
    <location>
        <position position="279"/>
    </location>
    <ligand>
        <name>glyoxylate</name>
        <dbReference type="ChEBI" id="CHEBI:36655"/>
    </ligand>
</feature>
<dbReference type="GO" id="GO:0016614">
    <property type="term" value="F:oxidoreductase activity, acting on CH-OH group of donors"/>
    <property type="evidence" value="ECO:0007669"/>
    <property type="project" value="UniProtKB-ARBA"/>
</dbReference>
<evidence type="ECO:0000256" key="5">
    <source>
        <dbReference type="ARBA" id="ARBA00024042"/>
    </source>
</evidence>
<dbReference type="InterPro" id="IPR012133">
    <property type="entry name" value="Alpha-hydoxy_acid_DH_FMN"/>
</dbReference>
<organism evidence="9 10">
    <name type="scientific">Tritonibacter mobilis F1926</name>
    <dbReference type="NCBI Taxonomy" id="1265309"/>
    <lineage>
        <taxon>Bacteria</taxon>
        <taxon>Pseudomonadati</taxon>
        <taxon>Pseudomonadota</taxon>
        <taxon>Alphaproteobacteria</taxon>
        <taxon>Rhodobacterales</taxon>
        <taxon>Paracoccaceae</taxon>
        <taxon>Tritonibacter</taxon>
    </lineage>
</organism>
<dbReference type="PIRSF" id="PIRSF000138">
    <property type="entry name" value="Al-hdrx_acd_dh"/>
    <property type="match status" value="1"/>
</dbReference>
<dbReference type="SUPFAM" id="SSF51395">
    <property type="entry name" value="FMN-linked oxidoreductases"/>
    <property type="match status" value="1"/>
</dbReference>
<dbReference type="EMBL" id="CP015231">
    <property type="protein sequence ID" value="ANP42663.1"/>
    <property type="molecule type" value="Genomic_DNA"/>
</dbReference>
<evidence type="ECO:0000313" key="10">
    <source>
        <dbReference type="Proteomes" id="UP000013243"/>
    </source>
</evidence>
<keyword evidence="2 7" id="KW-0285">Flavoprotein</keyword>
<sequence length="387" mass="42241">MPVITNIEDLKRIYARRVPKMFYDYAESGSWTEQTFRENTTDFDQIRLRQRVAVDMAGRSTAAQMIGQDVAMPVALAPVGLTGMQCADGEIKAARAAEAFGVPFTLSTMSINSIEEVAEATSKPFWFQLYTMKDDDYVRRLIERAKAANCSALVITLDLQILGQRHKDLKNGLSAPPKLTPKTIANLMTKWAWGVEMLGAKRRNFGNIVGHVEGISDASSLGAWTAEQFDPSLDWGKIEKLKEMWGGKVILKGILDEEDAIMAAKVGADAITVSNHGGRQLDGALSSIRMLPRIMDAVGDQVEVHLDSGIRSGQDVLKALALGATGTMIGRAFVYGLGAMGQQGVTRALEVIHKELDTSMALCGEKNVANLGRHNLLVPEDFTGRWA</sequence>
<feature type="binding site" evidence="7">
    <location>
        <position position="252"/>
    </location>
    <ligand>
        <name>FMN</name>
        <dbReference type="ChEBI" id="CHEBI:58210"/>
    </ligand>
</feature>
<feature type="binding site" evidence="7">
    <location>
        <position position="165"/>
    </location>
    <ligand>
        <name>glyoxylate</name>
        <dbReference type="ChEBI" id="CHEBI:36655"/>
    </ligand>
</feature>
<dbReference type="GO" id="GO:0005886">
    <property type="term" value="C:plasma membrane"/>
    <property type="evidence" value="ECO:0007669"/>
    <property type="project" value="TreeGrafter"/>
</dbReference>
<feature type="binding site" evidence="7">
    <location>
        <position position="130"/>
    </location>
    <ligand>
        <name>FMN</name>
        <dbReference type="ChEBI" id="CHEBI:58210"/>
    </ligand>
</feature>
<keyword evidence="3 7" id="KW-0288">FMN</keyword>
<evidence type="ECO:0000256" key="4">
    <source>
        <dbReference type="ARBA" id="ARBA00023002"/>
    </source>
</evidence>
<accession>A0A1B1A7Y3</accession>
<feature type="binding site" evidence="7">
    <location>
        <position position="107"/>
    </location>
    <ligand>
        <name>FMN</name>
        <dbReference type="ChEBI" id="CHEBI:58210"/>
    </ligand>
</feature>
<feature type="binding site" evidence="7">
    <location>
        <begin position="307"/>
        <end position="311"/>
    </location>
    <ligand>
        <name>FMN</name>
        <dbReference type="ChEBI" id="CHEBI:58210"/>
    </ligand>
</feature>
<feature type="active site" description="Proton acceptor" evidence="6">
    <location>
        <position position="276"/>
    </location>
</feature>
<gene>
    <name evidence="9" type="primary">lldD</name>
    <name evidence="9" type="ORF">K529_018035</name>
</gene>
<feature type="binding site" evidence="7">
    <location>
        <position position="276"/>
    </location>
    <ligand>
        <name>glyoxylate</name>
        <dbReference type="ChEBI" id="CHEBI:36655"/>
    </ligand>
</feature>
<dbReference type="RefSeq" id="WP_005620491.1">
    <property type="nucleotide sequence ID" value="NZ_CP015231.1"/>
</dbReference>
<evidence type="ECO:0000256" key="7">
    <source>
        <dbReference type="PIRSR" id="PIRSR000138-2"/>
    </source>
</evidence>
<geneLocation type="plasmid" evidence="9 10">
    <name>unnamed1</name>
</geneLocation>
<dbReference type="NCBIfam" id="NF008398">
    <property type="entry name" value="PRK11197.1"/>
    <property type="match status" value="1"/>
</dbReference>
<feature type="binding site" evidence="7">
    <location>
        <position position="274"/>
    </location>
    <ligand>
        <name>FMN</name>
        <dbReference type="ChEBI" id="CHEBI:58210"/>
    </ligand>
</feature>
<feature type="binding site" evidence="7">
    <location>
        <position position="156"/>
    </location>
    <ligand>
        <name>FMN</name>
        <dbReference type="ChEBI" id="CHEBI:58210"/>
    </ligand>
</feature>
<dbReference type="AlphaFoldDB" id="A0A1B1A7Y3"/>
<feature type="binding site" evidence="7">
    <location>
        <position position="25"/>
    </location>
    <ligand>
        <name>glyoxylate</name>
        <dbReference type="ChEBI" id="CHEBI:36655"/>
    </ligand>
</feature>
<keyword evidence="4" id="KW-0560">Oxidoreductase</keyword>
<protein>
    <submittedName>
        <fullName evidence="9">Alpha-hydroxy-acid oxidizing enzyme</fullName>
    </submittedName>
</protein>
<keyword evidence="9" id="KW-0614">Plasmid</keyword>
<dbReference type="InterPro" id="IPR000262">
    <property type="entry name" value="FMN-dep_DH"/>
</dbReference>
<dbReference type="InterPro" id="IPR037396">
    <property type="entry name" value="FMN_HAD"/>
</dbReference>
<feature type="domain" description="FMN hydroxy acid dehydrogenase" evidence="8">
    <location>
        <begin position="1"/>
        <end position="381"/>
    </location>
</feature>
<feature type="binding site" evidence="7">
    <location>
        <position position="128"/>
    </location>
    <ligand>
        <name>FMN</name>
        <dbReference type="ChEBI" id="CHEBI:58210"/>
    </ligand>
</feature>
<dbReference type="FunFam" id="3.20.20.70:FF:000029">
    <property type="entry name" value="L-lactate dehydrogenase"/>
    <property type="match status" value="1"/>
</dbReference>
<evidence type="ECO:0000256" key="2">
    <source>
        <dbReference type="ARBA" id="ARBA00022630"/>
    </source>
</evidence>
<dbReference type="PANTHER" id="PTHR10578:SF107">
    <property type="entry name" value="2-HYDROXYACID OXIDASE 1"/>
    <property type="match status" value="1"/>
</dbReference>
<dbReference type="InterPro" id="IPR013785">
    <property type="entry name" value="Aldolase_TIM"/>
</dbReference>